<evidence type="ECO:0000256" key="3">
    <source>
        <dbReference type="ARBA" id="ARBA00008711"/>
    </source>
</evidence>
<dbReference type="FunFam" id="1.10.10.10:FF:000214">
    <property type="entry name" value="Methylated-DNA--protein-cysteine methyltransferase"/>
    <property type="match status" value="1"/>
</dbReference>
<keyword evidence="8" id="KW-0227">DNA damage</keyword>
<dbReference type="GO" id="GO:0003908">
    <property type="term" value="F:methylated-DNA-[protein]-cysteine S-methyltransferase activity"/>
    <property type="evidence" value="ECO:0007669"/>
    <property type="project" value="UniProtKB-EC"/>
</dbReference>
<comment type="function">
    <text evidence="2">Involved in the cellular defense against the biological effects of O6-methylguanine (O6-MeG) and O4-methylthymine (O4-MeT) in DNA. Repairs the methylated nucleobase in DNA by stoichiometrically transferring the methyl group to a cysteine residue in the enzyme. This is a suicide reaction: the enzyme is irreversibly inactivated.</text>
</comment>
<dbReference type="InterPro" id="IPR036217">
    <property type="entry name" value="MethylDNA_cys_MeTrfase_DNAb"/>
</dbReference>
<evidence type="ECO:0000256" key="4">
    <source>
        <dbReference type="ARBA" id="ARBA00011918"/>
    </source>
</evidence>
<protein>
    <recommendedName>
        <fullName evidence="5">Methylated-DNA--protein-cysteine methyltransferase</fullName>
        <ecNumber evidence="4">2.1.1.63</ecNumber>
    </recommendedName>
</protein>
<dbReference type="GO" id="GO:0006281">
    <property type="term" value="P:DNA repair"/>
    <property type="evidence" value="ECO:0007669"/>
    <property type="project" value="UniProtKB-KW"/>
</dbReference>
<evidence type="ECO:0000256" key="5">
    <source>
        <dbReference type="ARBA" id="ARBA00015377"/>
    </source>
</evidence>
<keyword evidence="13" id="KW-1185">Reference proteome</keyword>
<dbReference type="Gene3D" id="1.10.10.10">
    <property type="entry name" value="Winged helix-like DNA-binding domain superfamily/Winged helix DNA-binding domain"/>
    <property type="match status" value="1"/>
</dbReference>
<evidence type="ECO:0000256" key="10">
    <source>
        <dbReference type="ARBA" id="ARBA00049348"/>
    </source>
</evidence>
<gene>
    <name evidence="12" type="ORF">SAMN02745702_02610</name>
</gene>
<keyword evidence="9" id="KW-0234">DNA repair</keyword>
<dbReference type="PANTHER" id="PTHR46460:SF1">
    <property type="entry name" value="METHYLATED-DNA--PROTEIN-CYSTEINE METHYLTRANSFERASE"/>
    <property type="match status" value="1"/>
</dbReference>
<dbReference type="InterPro" id="IPR001497">
    <property type="entry name" value="MethylDNA_cys_MeTrfase_AS"/>
</dbReference>
<comment type="catalytic activity">
    <reaction evidence="1">
        <text>a 4-O-methyl-thymidine in DNA + L-cysteinyl-[protein] = a thymidine in DNA + S-methyl-L-cysteinyl-[protein]</text>
        <dbReference type="Rhea" id="RHEA:53428"/>
        <dbReference type="Rhea" id="RHEA-COMP:10131"/>
        <dbReference type="Rhea" id="RHEA-COMP:10132"/>
        <dbReference type="Rhea" id="RHEA-COMP:13555"/>
        <dbReference type="Rhea" id="RHEA-COMP:13556"/>
        <dbReference type="ChEBI" id="CHEBI:29950"/>
        <dbReference type="ChEBI" id="CHEBI:82612"/>
        <dbReference type="ChEBI" id="CHEBI:137386"/>
        <dbReference type="ChEBI" id="CHEBI:137387"/>
        <dbReference type="EC" id="2.1.1.63"/>
    </reaction>
</comment>
<dbReference type="PANTHER" id="PTHR46460">
    <property type="entry name" value="METHYLATED-DNA--PROTEIN-CYSTEINE METHYLTRANSFERASE"/>
    <property type="match status" value="1"/>
</dbReference>
<dbReference type="Pfam" id="PF01035">
    <property type="entry name" value="DNA_binding_1"/>
    <property type="match status" value="1"/>
</dbReference>
<keyword evidence="7 12" id="KW-0808">Transferase</keyword>
<dbReference type="EC" id="2.1.1.63" evidence="4"/>
<comment type="similarity">
    <text evidence="3">Belongs to the MGMT family.</text>
</comment>
<dbReference type="NCBIfam" id="TIGR00589">
    <property type="entry name" value="ogt"/>
    <property type="match status" value="1"/>
</dbReference>
<dbReference type="RefSeq" id="WP_078685879.1">
    <property type="nucleotide sequence ID" value="NZ_FUYA01000010.1"/>
</dbReference>
<dbReference type="Proteomes" id="UP000189733">
    <property type="component" value="Unassembled WGS sequence"/>
</dbReference>
<sequence length="165" mass="18461">MRTRRHEYLAAGPLSLSLDWDNGVLLQLHVDWSNGKHADTTLSDAGQRIQECLEQYVRGERIEWPRVPLALHDKTAFLQKVYTTLRDTVHYGETISYGELAARAGSPKAYRAIGTAMGRNPWPVLVPCHRVLSSSGLGGFSAGLDIKRLLLELEGHAPATDRRFR</sequence>
<accession>A0A1T4WTZ2</accession>
<comment type="catalytic activity">
    <reaction evidence="10">
        <text>a 6-O-methyl-2'-deoxyguanosine in DNA + L-cysteinyl-[protein] = S-methyl-L-cysteinyl-[protein] + a 2'-deoxyguanosine in DNA</text>
        <dbReference type="Rhea" id="RHEA:24000"/>
        <dbReference type="Rhea" id="RHEA-COMP:10131"/>
        <dbReference type="Rhea" id="RHEA-COMP:10132"/>
        <dbReference type="Rhea" id="RHEA-COMP:11367"/>
        <dbReference type="Rhea" id="RHEA-COMP:11368"/>
        <dbReference type="ChEBI" id="CHEBI:29950"/>
        <dbReference type="ChEBI" id="CHEBI:82612"/>
        <dbReference type="ChEBI" id="CHEBI:85445"/>
        <dbReference type="ChEBI" id="CHEBI:85448"/>
        <dbReference type="EC" id="2.1.1.63"/>
    </reaction>
</comment>
<dbReference type="PROSITE" id="PS00374">
    <property type="entry name" value="MGMT"/>
    <property type="match status" value="1"/>
</dbReference>
<name>A0A1T4WTZ2_9BACT</name>
<evidence type="ECO:0000256" key="9">
    <source>
        <dbReference type="ARBA" id="ARBA00023204"/>
    </source>
</evidence>
<dbReference type="GO" id="GO:0032259">
    <property type="term" value="P:methylation"/>
    <property type="evidence" value="ECO:0007669"/>
    <property type="project" value="UniProtKB-KW"/>
</dbReference>
<dbReference type="CDD" id="cd06445">
    <property type="entry name" value="ATase"/>
    <property type="match status" value="1"/>
</dbReference>
<reference evidence="12 13" key="1">
    <citation type="submission" date="2017-02" db="EMBL/GenBank/DDBJ databases">
        <authorList>
            <person name="Peterson S.W."/>
        </authorList>
    </citation>
    <scope>NUCLEOTIDE SEQUENCE [LARGE SCALE GENOMIC DNA]</scope>
    <source>
        <strain evidence="12 13">DSM 18034</strain>
    </source>
</reference>
<dbReference type="AlphaFoldDB" id="A0A1T4WTZ2"/>
<evidence type="ECO:0000256" key="8">
    <source>
        <dbReference type="ARBA" id="ARBA00022763"/>
    </source>
</evidence>
<proteinExistence type="inferred from homology"/>
<evidence type="ECO:0000256" key="7">
    <source>
        <dbReference type="ARBA" id="ARBA00022679"/>
    </source>
</evidence>
<dbReference type="SUPFAM" id="SSF46767">
    <property type="entry name" value="Methylated DNA-protein cysteine methyltransferase, C-terminal domain"/>
    <property type="match status" value="1"/>
</dbReference>
<keyword evidence="6 12" id="KW-0489">Methyltransferase</keyword>
<dbReference type="EMBL" id="FUYA01000010">
    <property type="protein sequence ID" value="SKA80091.1"/>
    <property type="molecule type" value="Genomic_DNA"/>
</dbReference>
<organism evidence="12 13">
    <name type="scientific">Desulfobaculum bizertense DSM 18034</name>
    <dbReference type="NCBI Taxonomy" id="1121442"/>
    <lineage>
        <taxon>Bacteria</taxon>
        <taxon>Pseudomonadati</taxon>
        <taxon>Thermodesulfobacteriota</taxon>
        <taxon>Desulfovibrionia</taxon>
        <taxon>Desulfovibrionales</taxon>
        <taxon>Desulfovibrionaceae</taxon>
        <taxon>Desulfobaculum</taxon>
    </lineage>
</organism>
<feature type="domain" description="Methylated-DNA-[protein]-cysteine S-methyltransferase DNA binding" evidence="11">
    <location>
        <begin position="77"/>
        <end position="155"/>
    </location>
</feature>
<dbReference type="InterPro" id="IPR036388">
    <property type="entry name" value="WH-like_DNA-bd_sf"/>
</dbReference>
<dbReference type="InterPro" id="IPR014048">
    <property type="entry name" value="MethylDNA_cys_MeTrfase_DNA-bd"/>
</dbReference>
<evidence type="ECO:0000256" key="6">
    <source>
        <dbReference type="ARBA" id="ARBA00022603"/>
    </source>
</evidence>
<evidence type="ECO:0000256" key="2">
    <source>
        <dbReference type="ARBA" id="ARBA00003317"/>
    </source>
</evidence>
<dbReference type="STRING" id="1121442.SAMN02745702_02610"/>
<evidence type="ECO:0000313" key="13">
    <source>
        <dbReference type="Proteomes" id="UP000189733"/>
    </source>
</evidence>
<evidence type="ECO:0000256" key="1">
    <source>
        <dbReference type="ARBA" id="ARBA00001286"/>
    </source>
</evidence>
<evidence type="ECO:0000313" key="12">
    <source>
        <dbReference type="EMBL" id="SKA80091.1"/>
    </source>
</evidence>
<evidence type="ECO:0000259" key="11">
    <source>
        <dbReference type="Pfam" id="PF01035"/>
    </source>
</evidence>
<dbReference type="OrthoDB" id="9802228at2"/>